<sequence length="33" mass="3956">MKNRYCVKKYPQFGQLHNGVFMQQVFNSFVTQS</sequence>
<name>A0A438EWB7_VITVI</name>
<evidence type="ECO:0000313" key="1">
    <source>
        <dbReference type="EMBL" id="RVW51994.1"/>
    </source>
</evidence>
<evidence type="ECO:0000313" key="2">
    <source>
        <dbReference type="Proteomes" id="UP000288805"/>
    </source>
</evidence>
<dbReference type="EMBL" id="QGNW01001176">
    <property type="protein sequence ID" value="RVW51994.1"/>
    <property type="molecule type" value="Genomic_DNA"/>
</dbReference>
<dbReference type="AlphaFoldDB" id="A0A438EWB7"/>
<protein>
    <submittedName>
        <fullName evidence="1">Uncharacterized protein</fullName>
    </submittedName>
</protein>
<proteinExistence type="predicted"/>
<dbReference type="Proteomes" id="UP000288805">
    <property type="component" value="Unassembled WGS sequence"/>
</dbReference>
<reference evidence="1 2" key="1">
    <citation type="journal article" date="2018" name="PLoS Genet.">
        <title>Population sequencing reveals clonal diversity and ancestral inbreeding in the grapevine cultivar Chardonnay.</title>
        <authorList>
            <person name="Roach M.J."/>
            <person name="Johnson D.L."/>
            <person name="Bohlmann J."/>
            <person name="van Vuuren H.J."/>
            <person name="Jones S.J."/>
            <person name="Pretorius I.S."/>
            <person name="Schmidt S.A."/>
            <person name="Borneman A.R."/>
        </authorList>
    </citation>
    <scope>NUCLEOTIDE SEQUENCE [LARGE SCALE GENOMIC DNA]</scope>
    <source>
        <strain evidence="2">cv. Chardonnay</strain>
        <tissue evidence="1">Leaf</tissue>
    </source>
</reference>
<gene>
    <name evidence="1" type="ORF">CK203_068022</name>
</gene>
<comment type="caution">
    <text evidence="1">The sequence shown here is derived from an EMBL/GenBank/DDBJ whole genome shotgun (WGS) entry which is preliminary data.</text>
</comment>
<organism evidence="1 2">
    <name type="scientific">Vitis vinifera</name>
    <name type="common">Grape</name>
    <dbReference type="NCBI Taxonomy" id="29760"/>
    <lineage>
        <taxon>Eukaryota</taxon>
        <taxon>Viridiplantae</taxon>
        <taxon>Streptophyta</taxon>
        <taxon>Embryophyta</taxon>
        <taxon>Tracheophyta</taxon>
        <taxon>Spermatophyta</taxon>
        <taxon>Magnoliopsida</taxon>
        <taxon>eudicotyledons</taxon>
        <taxon>Gunneridae</taxon>
        <taxon>Pentapetalae</taxon>
        <taxon>rosids</taxon>
        <taxon>Vitales</taxon>
        <taxon>Vitaceae</taxon>
        <taxon>Viteae</taxon>
        <taxon>Vitis</taxon>
    </lineage>
</organism>
<accession>A0A438EWB7</accession>